<keyword evidence="3" id="KW-1185">Reference proteome</keyword>
<protein>
    <submittedName>
        <fullName evidence="2">Uncharacterized protein</fullName>
    </submittedName>
</protein>
<feature type="transmembrane region" description="Helical" evidence="1">
    <location>
        <begin position="160"/>
        <end position="177"/>
    </location>
</feature>
<comment type="caution">
    <text evidence="2">The sequence shown here is derived from an EMBL/GenBank/DDBJ whole genome shotgun (WGS) entry which is preliminary data.</text>
</comment>
<keyword evidence="1" id="KW-0472">Membrane</keyword>
<keyword evidence="1" id="KW-1133">Transmembrane helix</keyword>
<evidence type="ECO:0000256" key="1">
    <source>
        <dbReference type="SAM" id="Phobius"/>
    </source>
</evidence>
<reference evidence="2 3" key="1">
    <citation type="submission" date="2024-05" db="EMBL/GenBank/DDBJ databases">
        <title>Genetic variation in Jamaican populations of the coffee berry borer (Hypothenemus hampei).</title>
        <authorList>
            <person name="Errbii M."/>
            <person name="Myrie A."/>
        </authorList>
    </citation>
    <scope>NUCLEOTIDE SEQUENCE [LARGE SCALE GENOMIC DNA]</scope>
    <source>
        <strain evidence="2">JA-Hopewell-2020-01-JO</strain>
        <tissue evidence="2">Whole body</tissue>
    </source>
</reference>
<dbReference type="EMBL" id="JBDJPC010000007">
    <property type="protein sequence ID" value="KAL1494063.1"/>
    <property type="molecule type" value="Genomic_DNA"/>
</dbReference>
<accession>A0ABD1EJE5</accession>
<evidence type="ECO:0000313" key="3">
    <source>
        <dbReference type="Proteomes" id="UP001566132"/>
    </source>
</evidence>
<dbReference type="Proteomes" id="UP001566132">
    <property type="component" value="Unassembled WGS sequence"/>
</dbReference>
<dbReference type="AlphaFoldDB" id="A0ABD1EJE5"/>
<name>A0ABD1EJE5_HYPHA</name>
<proteinExistence type="predicted"/>
<organism evidence="2 3">
    <name type="scientific">Hypothenemus hampei</name>
    <name type="common">Coffee berry borer</name>
    <dbReference type="NCBI Taxonomy" id="57062"/>
    <lineage>
        <taxon>Eukaryota</taxon>
        <taxon>Metazoa</taxon>
        <taxon>Ecdysozoa</taxon>
        <taxon>Arthropoda</taxon>
        <taxon>Hexapoda</taxon>
        <taxon>Insecta</taxon>
        <taxon>Pterygota</taxon>
        <taxon>Neoptera</taxon>
        <taxon>Endopterygota</taxon>
        <taxon>Coleoptera</taxon>
        <taxon>Polyphaga</taxon>
        <taxon>Cucujiformia</taxon>
        <taxon>Curculionidae</taxon>
        <taxon>Scolytinae</taxon>
        <taxon>Hypothenemus</taxon>
    </lineage>
</organism>
<sequence>MSEIEARREARRRKILENSSRRLQKITGVEERNGSFDLYGYKSSLDSPNSWSSVNNETQTIDTEKSQSSLSDLVINYKKYHMVLLVLIAFSVNVSLDSTGFLNTVFLPFIAFEIINCAIKAHIHEDEIDYNEILTLFGIQQRYFNIFKYLAIVKNALKDLLIYFFVSVCVLAIRSIYNQSFYKDFVI</sequence>
<feature type="transmembrane region" description="Helical" evidence="1">
    <location>
        <begin position="80"/>
        <end position="96"/>
    </location>
</feature>
<gene>
    <name evidence="2" type="ORF">ABEB36_009721</name>
</gene>
<evidence type="ECO:0000313" key="2">
    <source>
        <dbReference type="EMBL" id="KAL1494063.1"/>
    </source>
</evidence>
<keyword evidence="1" id="KW-0812">Transmembrane</keyword>